<evidence type="ECO:0000313" key="2">
    <source>
        <dbReference type="Proteomes" id="UP000058446"/>
    </source>
</evidence>
<dbReference type="AlphaFoldDB" id="A0A0K2H3G8"/>
<gene>
    <name evidence="1" type="ORF">CLAC_08490</name>
</gene>
<dbReference type="PATRIC" id="fig|1408189.4.peg.1698"/>
<evidence type="ECO:0000313" key="1">
    <source>
        <dbReference type="EMBL" id="ALA68595.1"/>
    </source>
</evidence>
<dbReference type="EMBL" id="CP006841">
    <property type="protein sequence ID" value="ALA68595.1"/>
    <property type="molecule type" value="Genomic_DNA"/>
</dbReference>
<reference evidence="1 2" key="1">
    <citation type="submission" date="2013-10" db="EMBL/GenBank/DDBJ databases">
        <title>Complete genome sequence of Corynebacterium lactis DSM 45799(T), isolated from raw cow milk.</title>
        <authorList>
            <person name="Ruckert C."/>
            <person name="Albersmeier A."/>
            <person name="Lipski A."/>
            <person name="Kalinowski J."/>
        </authorList>
    </citation>
    <scope>NUCLEOTIDE SEQUENCE [LARGE SCALE GENOMIC DNA]</scope>
    <source>
        <strain evidence="1 2">RW2-5</strain>
    </source>
</reference>
<sequence length="96" mass="10478">MKTKRLSTAVLILTDVNSGRAFLLPRQGRGIRSVFAMRQPGVEVARIVRCDCQAGPRESDFEVYSDSTVARDGTSDWIIAVALAVAAVDGRRSVRI</sequence>
<dbReference type="Proteomes" id="UP000058446">
    <property type="component" value="Chromosome"/>
</dbReference>
<dbReference type="STRING" id="1408189.CLAC_08490"/>
<organism evidence="1 2">
    <name type="scientific">Corynebacterium lactis RW2-5</name>
    <dbReference type="NCBI Taxonomy" id="1408189"/>
    <lineage>
        <taxon>Bacteria</taxon>
        <taxon>Bacillati</taxon>
        <taxon>Actinomycetota</taxon>
        <taxon>Actinomycetes</taxon>
        <taxon>Mycobacteriales</taxon>
        <taxon>Corynebacteriaceae</taxon>
        <taxon>Corynebacterium</taxon>
    </lineage>
</organism>
<accession>A0A0K2H3G8</accession>
<name>A0A0K2H3G8_9CORY</name>
<proteinExistence type="predicted"/>
<dbReference type="KEGG" id="clw:CLAC_08490"/>
<protein>
    <submittedName>
        <fullName evidence="1">Uncharacterized protein</fullName>
    </submittedName>
</protein>
<keyword evidence="2" id="KW-1185">Reference proteome</keyword>